<evidence type="ECO:0000313" key="7">
    <source>
        <dbReference type="EMBL" id="KFO24443.1"/>
    </source>
</evidence>
<evidence type="ECO:0000256" key="5">
    <source>
        <dbReference type="PROSITE-ProRule" id="PRU00302"/>
    </source>
</evidence>
<dbReference type="Pfam" id="PF00084">
    <property type="entry name" value="Sushi"/>
    <property type="match status" value="2"/>
</dbReference>
<evidence type="ECO:0000259" key="6">
    <source>
        <dbReference type="PROSITE" id="PS50923"/>
    </source>
</evidence>
<reference evidence="7 8" key="1">
    <citation type="submission" date="2013-11" db="EMBL/GenBank/DDBJ databases">
        <title>The Damaraland mole rat (Fukomys damarensis) genome and evolution of African mole rats.</title>
        <authorList>
            <person name="Gladyshev V.N."/>
            <person name="Fang X."/>
        </authorList>
    </citation>
    <scope>NUCLEOTIDE SEQUENCE [LARGE SCALE GENOMIC DNA]</scope>
    <source>
        <tissue evidence="7">Liver</tissue>
    </source>
</reference>
<name>A0A091D1R1_FUKDA</name>
<keyword evidence="8" id="KW-1185">Reference proteome</keyword>
<dbReference type="FunFam" id="2.10.70.10:FF:000038">
    <property type="entry name" value="Complement component receptor type 1"/>
    <property type="match status" value="1"/>
</dbReference>
<dbReference type="InterPro" id="IPR000436">
    <property type="entry name" value="Sushi_SCR_CCP_dom"/>
</dbReference>
<dbReference type="InterPro" id="IPR050350">
    <property type="entry name" value="Compl-Cell_Adhes-Reg"/>
</dbReference>
<feature type="domain" description="Sushi" evidence="6">
    <location>
        <begin position="1"/>
        <end position="53"/>
    </location>
</feature>
<dbReference type="PANTHER" id="PTHR19325">
    <property type="entry name" value="COMPLEMENT COMPONENT-RELATED SUSHI DOMAIN-CONTAINING"/>
    <property type="match status" value="1"/>
</dbReference>
<dbReference type="SMR" id="A0A091D1R1"/>
<dbReference type="EMBL" id="KN123563">
    <property type="protein sequence ID" value="KFO24443.1"/>
    <property type="molecule type" value="Genomic_DNA"/>
</dbReference>
<evidence type="ECO:0000313" key="8">
    <source>
        <dbReference type="Proteomes" id="UP000028990"/>
    </source>
</evidence>
<dbReference type="AlphaFoldDB" id="A0A091D1R1"/>
<organism evidence="7 8">
    <name type="scientific">Fukomys damarensis</name>
    <name type="common">Damaraland mole rat</name>
    <name type="synonym">Cryptomys damarensis</name>
    <dbReference type="NCBI Taxonomy" id="885580"/>
    <lineage>
        <taxon>Eukaryota</taxon>
        <taxon>Metazoa</taxon>
        <taxon>Chordata</taxon>
        <taxon>Craniata</taxon>
        <taxon>Vertebrata</taxon>
        <taxon>Euteleostomi</taxon>
        <taxon>Mammalia</taxon>
        <taxon>Eutheria</taxon>
        <taxon>Euarchontoglires</taxon>
        <taxon>Glires</taxon>
        <taxon>Rodentia</taxon>
        <taxon>Hystricomorpha</taxon>
        <taxon>Bathyergidae</taxon>
        <taxon>Fukomys</taxon>
    </lineage>
</organism>
<keyword evidence="1 5" id="KW-0768">Sushi</keyword>
<protein>
    <submittedName>
        <fullName evidence="7">Membrane cofactor protein</fullName>
    </submittedName>
</protein>
<evidence type="ECO:0000256" key="1">
    <source>
        <dbReference type="ARBA" id="ARBA00022659"/>
    </source>
</evidence>
<feature type="domain" description="Sushi" evidence="6">
    <location>
        <begin position="54"/>
        <end position="116"/>
    </location>
</feature>
<keyword evidence="3" id="KW-1015">Disulfide bond</keyword>
<evidence type="ECO:0000256" key="3">
    <source>
        <dbReference type="ARBA" id="ARBA00023157"/>
    </source>
</evidence>
<proteinExistence type="predicted"/>
<gene>
    <name evidence="7" type="ORF">H920_14149</name>
</gene>
<keyword evidence="4" id="KW-0325">Glycoprotein</keyword>
<accession>A0A091D1R1</accession>
<dbReference type="Proteomes" id="UP000028990">
    <property type="component" value="Unassembled WGS sequence"/>
</dbReference>
<dbReference type="Gene3D" id="2.10.70.10">
    <property type="entry name" value="Complement Module, domain 1"/>
    <property type="match status" value="2"/>
</dbReference>
<evidence type="ECO:0000256" key="4">
    <source>
        <dbReference type="ARBA" id="ARBA00023180"/>
    </source>
</evidence>
<dbReference type="SMART" id="SM00032">
    <property type="entry name" value="CCP"/>
    <property type="match status" value="1"/>
</dbReference>
<dbReference type="PANTHER" id="PTHR19325:SF521">
    <property type="entry name" value="MEMBRANE COFACTOR PROTEIN"/>
    <property type="match status" value="1"/>
</dbReference>
<dbReference type="CDD" id="cd00033">
    <property type="entry name" value="CCP"/>
    <property type="match status" value="2"/>
</dbReference>
<dbReference type="PROSITE" id="PS50923">
    <property type="entry name" value="SUSHI"/>
    <property type="match status" value="2"/>
</dbReference>
<comment type="caution">
    <text evidence="5">Lacks conserved residue(s) required for the propagation of feature annotation.</text>
</comment>
<keyword evidence="2" id="KW-0677">Repeat</keyword>
<evidence type="ECO:0000256" key="2">
    <source>
        <dbReference type="ARBA" id="ARBA00022737"/>
    </source>
</evidence>
<dbReference type="InterPro" id="IPR035976">
    <property type="entry name" value="Sushi/SCR/CCP_sf"/>
</dbReference>
<sequence length="135" mass="15042">MELVGPAQSVYLHLERISYQCRPGYLRRQEILTLAICGPTGRWSPVSTDACFKKSCQVQMDPVNGQVRLLNKSYEFGSQIQFVCNEGLRLSGPEILHCLLNGSQVHWSGEAPVCPKVLCRARTQGSRPRSPTGRP</sequence>
<dbReference type="SUPFAM" id="SSF57535">
    <property type="entry name" value="Complement control module/SCR domain"/>
    <property type="match status" value="2"/>
</dbReference>